<keyword evidence="3" id="KW-1185">Reference proteome</keyword>
<protein>
    <submittedName>
        <fullName evidence="2">Uncharacterized protein</fullName>
    </submittedName>
</protein>
<dbReference type="EMBL" id="LSRX01006697">
    <property type="protein sequence ID" value="OLP73008.1"/>
    <property type="molecule type" value="Genomic_DNA"/>
</dbReference>
<name>A0A1Q9BQP2_SYMMI</name>
<sequence>MQLQSTVPRNSAEARASEQELEQEQEQKREQQEEQEQAQETQQKQEQKPAREQEPEQGCTDVAREGSYADPGPDSIATASHSYCTTIFLVAGIALTCWGSRLPAQFQSKAQGPYLPRFV</sequence>
<feature type="compositionally biased region" description="Basic and acidic residues" evidence="1">
    <location>
        <begin position="43"/>
        <end position="54"/>
    </location>
</feature>
<comment type="caution">
    <text evidence="2">The sequence shown here is derived from an EMBL/GenBank/DDBJ whole genome shotgun (WGS) entry which is preliminary data.</text>
</comment>
<proteinExistence type="predicted"/>
<dbReference type="Proteomes" id="UP000186817">
    <property type="component" value="Unassembled WGS sequence"/>
</dbReference>
<gene>
    <name evidence="2" type="ORF">AK812_SmicGene47935</name>
</gene>
<reference evidence="2 3" key="1">
    <citation type="submission" date="2016-02" db="EMBL/GenBank/DDBJ databases">
        <title>Genome analysis of coral dinoflagellate symbionts highlights evolutionary adaptations to a symbiotic lifestyle.</title>
        <authorList>
            <person name="Aranda M."/>
            <person name="Li Y."/>
            <person name="Liew Y.J."/>
            <person name="Baumgarten S."/>
            <person name="Simakov O."/>
            <person name="Wilson M."/>
            <person name="Piel J."/>
            <person name="Ashoor H."/>
            <person name="Bougouffa S."/>
            <person name="Bajic V.B."/>
            <person name="Ryu T."/>
            <person name="Ravasi T."/>
            <person name="Bayer T."/>
            <person name="Micklem G."/>
            <person name="Kim H."/>
            <person name="Bhak J."/>
            <person name="Lajeunesse T.C."/>
            <person name="Voolstra C.R."/>
        </authorList>
    </citation>
    <scope>NUCLEOTIDE SEQUENCE [LARGE SCALE GENOMIC DNA]</scope>
    <source>
        <strain evidence="2 3">CCMP2467</strain>
    </source>
</reference>
<dbReference type="AlphaFoldDB" id="A0A1Q9BQP2"/>
<organism evidence="2 3">
    <name type="scientific">Symbiodinium microadriaticum</name>
    <name type="common">Dinoflagellate</name>
    <name type="synonym">Zooxanthella microadriatica</name>
    <dbReference type="NCBI Taxonomy" id="2951"/>
    <lineage>
        <taxon>Eukaryota</taxon>
        <taxon>Sar</taxon>
        <taxon>Alveolata</taxon>
        <taxon>Dinophyceae</taxon>
        <taxon>Suessiales</taxon>
        <taxon>Symbiodiniaceae</taxon>
        <taxon>Symbiodinium</taxon>
    </lineage>
</organism>
<evidence type="ECO:0000313" key="2">
    <source>
        <dbReference type="EMBL" id="OLP73008.1"/>
    </source>
</evidence>
<feature type="region of interest" description="Disordered" evidence="1">
    <location>
        <begin position="1"/>
        <end position="78"/>
    </location>
</feature>
<evidence type="ECO:0000313" key="3">
    <source>
        <dbReference type="Proteomes" id="UP000186817"/>
    </source>
</evidence>
<accession>A0A1Q9BQP2</accession>
<evidence type="ECO:0000256" key="1">
    <source>
        <dbReference type="SAM" id="MobiDB-lite"/>
    </source>
</evidence>